<accession>A0A345PAU9</accession>
<evidence type="ECO:0000313" key="2">
    <source>
        <dbReference type="EMBL" id="AXI04408.1"/>
    </source>
</evidence>
<dbReference type="AlphaFoldDB" id="A0A345PAU9"/>
<evidence type="ECO:0000313" key="1">
    <source>
        <dbReference type="EMBL" id="AXI04364.1"/>
    </source>
</evidence>
<evidence type="ECO:0000313" key="3">
    <source>
        <dbReference type="Proteomes" id="UP000253940"/>
    </source>
</evidence>
<dbReference type="RefSeq" id="WP_114900472.1">
    <property type="nucleotide sequence ID" value="NZ_CP031222.1"/>
</dbReference>
<sequence>MSAKELRERLILGVLAYRPDMNIEQVLLVAKDLESWVNGDDNFSPDSETKPQKGVSVMPAVTSITKGCPNKGKACFCTGACMGNGTDSNFIKGFIT</sequence>
<organism evidence="2 3">
    <name type="scientific">Aquirhabdus parva</name>
    <dbReference type="NCBI Taxonomy" id="2283318"/>
    <lineage>
        <taxon>Bacteria</taxon>
        <taxon>Pseudomonadati</taxon>
        <taxon>Pseudomonadota</taxon>
        <taxon>Gammaproteobacteria</taxon>
        <taxon>Moraxellales</taxon>
        <taxon>Moraxellaceae</taxon>
        <taxon>Aquirhabdus</taxon>
    </lineage>
</organism>
<keyword evidence="3" id="KW-1185">Reference proteome</keyword>
<gene>
    <name evidence="1" type="ORF">HYN46_16890</name>
    <name evidence="2" type="ORF">HYN46_17135</name>
</gene>
<proteinExistence type="predicted"/>
<protein>
    <submittedName>
        <fullName evidence="2">Uncharacterized protein</fullName>
    </submittedName>
</protein>
<dbReference type="KEGG" id="mbah:HYN46_16890"/>
<dbReference type="EMBL" id="CP031222">
    <property type="protein sequence ID" value="AXI04364.1"/>
    <property type="molecule type" value="Genomic_DNA"/>
</dbReference>
<dbReference type="EMBL" id="CP031222">
    <property type="protein sequence ID" value="AXI04408.1"/>
    <property type="molecule type" value="Genomic_DNA"/>
</dbReference>
<dbReference type="Proteomes" id="UP000253940">
    <property type="component" value="Chromosome"/>
</dbReference>
<reference evidence="2 3" key="1">
    <citation type="submission" date="2018-07" db="EMBL/GenBank/DDBJ databases">
        <title>Genome sequencing of Moraxellaceae gen. HYN0046.</title>
        <authorList>
            <person name="Kim M."/>
            <person name="Yi H."/>
        </authorList>
    </citation>
    <scope>NUCLEOTIDE SEQUENCE [LARGE SCALE GENOMIC DNA]</scope>
    <source>
        <strain evidence="2 3">HYN0046</strain>
    </source>
</reference>
<name>A0A345PAU9_9GAMM</name>
<dbReference type="KEGG" id="mbah:HYN46_17135"/>